<protein>
    <submittedName>
        <fullName evidence="2">Uncharacterized protein</fullName>
    </submittedName>
</protein>
<evidence type="ECO:0000256" key="1">
    <source>
        <dbReference type="SAM" id="MobiDB-lite"/>
    </source>
</evidence>
<sequence length="99" mass="11003">MFENKSRDPPRELGLTCDSLRYGLWTSRTCANLSTCSVQVEPRQRRRPQAASPRNGASQLQVPVAQCSSAPRNLAYPPSRPPPACSLDLPSEGHLDRWN</sequence>
<name>A0A165YJN5_9AGAM</name>
<feature type="compositionally biased region" description="Polar residues" evidence="1">
    <location>
        <begin position="55"/>
        <end position="71"/>
    </location>
</feature>
<evidence type="ECO:0000313" key="2">
    <source>
        <dbReference type="EMBL" id="KZP09629.1"/>
    </source>
</evidence>
<dbReference type="EMBL" id="KV417696">
    <property type="protein sequence ID" value="KZP09629.1"/>
    <property type="molecule type" value="Genomic_DNA"/>
</dbReference>
<reference evidence="2" key="1">
    <citation type="journal article" date="2016" name="Mol. Biol. Evol.">
        <title>Comparative Genomics of Early-Diverging Mushroom-Forming Fungi Provides Insights into the Origins of Lignocellulose Decay Capabilities.</title>
        <authorList>
            <person name="Nagy L.G."/>
            <person name="Riley R."/>
            <person name="Tritt A."/>
            <person name="Adam C."/>
            <person name="Daum C."/>
            <person name="Floudas D."/>
            <person name="Sun H."/>
            <person name="Yadav J.S."/>
            <person name="Pangilinan J."/>
            <person name="Larsson K.H."/>
            <person name="Matsuura K."/>
            <person name="Barry K."/>
            <person name="Labutti K."/>
            <person name="Kuo R."/>
            <person name="Ohm R.A."/>
            <person name="Bhattacharya S.S."/>
            <person name="Shirouzu T."/>
            <person name="Yoshinaga Y."/>
            <person name="Martin F.M."/>
            <person name="Grigoriev I.V."/>
            <person name="Hibbett D.S."/>
        </authorList>
    </citation>
    <scope>NUCLEOTIDE SEQUENCE [LARGE SCALE GENOMIC DNA]</scope>
    <source>
        <strain evidence="2">CBS 109695</strain>
    </source>
</reference>
<proteinExistence type="predicted"/>
<organism evidence="2">
    <name type="scientific">Athelia psychrophila</name>
    <dbReference type="NCBI Taxonomy" id="1759441"/>
    <lineage>
        <taxon>Eukaryota</taxon>
        <taxon>Fungi</taxon>
        <taxon>Dikarya</taxon>
        <taxon>Basidiomycota</taxon>
        <taxon>Agaricomycotina</taxon>
        <taxon>Agaricomycetes</taxon>
        <taxon>Agaricomycetidae</taxon>
        <taxon>Atheliales</taxon>
        <taxon>Atheliaceae</taxon>
        <taxon>Athelia</taxon>
    </lineage>
</organism>
<gene>
    <name evidence="2" type="ORF">FIBSPDRAFT_963833</name>
</gene>
<feature type="region of interest" description="Disordered" evidence="1">
    <location>
        <begin position="38"/>
        <end position="99"/>
    </location>
</feature>
<dbReference type="AlphaFoldDB" id="A0A165YJN5"/>
<accession>A0A165YJN5</accession>